<dbReference type="GO" id="GO:0047429">
    <property type="term" value="F:nucleoside triphosphate diphosphatase activity"/>
    <property type="evidence" value="ECO:0007669"/>
    <property type="project" value="UniProtKB-EC"/>
</dbReference>
<dbReference type="PANTHER" id="PTHR30522">
    <property type="entry name" value="NUCLEOSIDE TRIPHOSPHATE PYROPHOSPHOHYDROLASE"/>
    <property type="match status" value="1"/>
</dbReference>
<protein>
    <submittedName>
        <fullName evidence="3">Nucleoside triphosphate pyrophosphohydrolase</fullName>
        <ecNumber evidence="3">3.6.1.9</ecNumber>
    </submittedName>
</protein>
<feature type="domain" description="NTP pyrophosphohydrolase MazG-like" evidence="1">
    <location>
        <begin position="172"/>
        <end position="239"/>
    </location>
</feature>
<dbReference type="PANTHER" id="PTHR30522:SF0">
    <property type="entry name" value="NUCLEOSIDE TRIPHOSPHATE PYROPHOSPHOHYDROLASE"/>
    <property type="match status" value="1"/>
</dbReference>
<evidence type="ECO:0000313" key="3">
    <source>
        <dbReference type="EMBL" id="UZA51731.1"/>
    </source>
</evidence>
<dbReference type="RefSeq" id="WP_112741676.1">
    <property type="nucleotide sequence ID" value="NZ_CP030241.1"/>
</dbReference>
<evidence type="ECO:0000313" key="5">
    <source>
        <dbReference type="Proteomes" id="UP001163632"/>
    </source>
</evidence>
<dbReference type="GO" id="GO:0046061">
    <property type="term" value="P:dATP catabolic process"/>
    <property type="evidence" value="ECO:0007669"/>
    <property type="project" value="TreeGrafter"/>
</dbReference>
<accession>A0AAX3EUT6</accession>
<gene>
    <name evidence="3" type="primary">mazG</name>
    <name evidence="2" type="ORF">LP092_14630</name>
    <name evidence="3" type="ORF">LP129_00745</name>
</gene>
<dbReference type="InterPro" id="IPR048015">
    <property type="entry name" value="NTP-PPase_MazG-like_N"/>
</dbReference>
<dbReference type="GO" id="GO:0046047">
    <property type="term" value="P:TTP catabolic process"/>
    <property type="evidence" value="ECO:0007669"/>
    <property type="project" value="TreeGrafter"/>
</dbReference>
<evidence type="ECO:0000313" key="4">
    <source>
        <dbReference type="Proteomes" id="UP001163283"/>
    </source>
</evidence>
<dbReference type="Proteomes" id="UP001163283">
    <property type="component" value="Chromosome"/>
</dbReference>
<dbReference type="SUPFAM" id="SSF101386">
    <property type="entry name" value="all-alpha NTP pyrophosphatases"/>
    <property type="match status" value="2"/>
</dbReference>
<dbReference type="AlphaFoldDB" id="A0AAX3EUT6"/>
<dbReference type="Proteomes" id="UP001163632">
    <property type="component" value="Chromosome"/>
</dbReference>
<feature type="domain" description="NTP pyrophosphohydrolase MazG-like" evidence="1">
    <location>
        <begin position="27"/>
        <end position="105"/>
    </location>
</feature>
<keyword evidence="3" id="KW-0378">Hydrolase</keyword>
<dbReference type="NCBIfam" id="TIGR00444">
    <property type="entry name" value="mazG"/>
    <property type="match status" value="1"/>
</dbReference>
<dbReference type="EMBL" id="CP087830">
    <property type="protein sequence ID" value="UZA03142.1"/>
    <property type="molecule type" value="Genomic_DNA"/>
</dbReference>
<dbReference type="InterPro" id="IPR011551">
    <property type="entry name" value="NTP_PyrPHydrolase_MazG"/>
</dbReference>
<dbReference type="GO" id="GO:0046076">
    <property type="term" value="P:dTTP catabolic process"/>
    <property type="evidence" value="ECO:0007669"/>
    <property type="project" value="TreeGrafter"/>
</dbReference>
<sequence length="282" mass="32524">MTPTNQFSDLLALMARLRTDCPWDKKQTNDSLQKYAIEEVFELIEAIVSDDKSPLATDDIKGELGDVLLQIVFHAHLYAEQGRFDMADVIYTLQEKLIRRHPHVFDKENLKTDEDVKRRWDEIKQIENQDRPKRLLSDVKAGTALMTAQNLQKQAGKVGFDWDNLGGVLEKLQEELSELKAELPTPEFNYKTDKLDEAQKDKIAGELGDVLFVLTNLARHLDIDAEMALQNTNAKFKRRFAFVEKSLMEQGKTFEQSDLAEMDKYWDMAKAMKVLERVGRDD</sequence>
<dbReference type="EC" id="3.6.1.9" evidence="3"/>
<organism evidence="3 4">
    <name type="scientific">Moraxella bovis</name>
    <dbReference type="NCBI Taxonomy" id="476"/>
    <lineage>
        <taxon>Bacteria</taxon>
        <taxon>Pseudomonadati</taxon>
        <taxon>Pseudomonadota</taxon>
        <taxon>Gammaproteobacteria</taxon>
        <taxon>Moraxellales</taxon>
        <taxon>Moraxellaceae</taxon>
        <taxon>Moraxella</taxon>
    </lineage>
</organism>
<evidence type="ECO:0000313" key="2">
    <source>
        <dbReference type="EMBL" id="UZA03142.1"/>
    </source>
</evidence>
<dbReference type="GO" id="GO:0046081">
    <property type="term" value="P:dUTP catabolic process"/>
    <property type="evidence" value="ECO:0007669"/>
    <property type="project" value="TreeGrafter"/>
</dbReference>
<dbReference type="Pfam" id="PF03819">
    <property type="entry name" value="MazG"/>
    <property type="match status" value="2"/>
</dbReference>
<dbReference type="GO" id="GO:0006950">
    <property type="term" value="P:response to stress"/>
    <property type="evidence" value="ECO:0007669"/>
    <property type="project" value="UniProtKB-ARBA"/>
</dbReference>
<dbReference type="CDD" id="cd11529">
    <property type="entry name" value="NTP-PPase_MazG_Cterm"/>
    <property type="match status" value="1"/>
</dbReference>
<dbReference type="FunFam" id="1.10.287.1080:FF:000001">
    <property type="entry name" value="Nucleoside triphosphate pyrophosphohydrolase"/>
    <property type="match status" value="1"/>
</dbReference>
<dbReference type="EMBL" id="CP087781">
    <property type="protein sequence ID" value="UZA51731.1"/>
    <property type="molecule type" value="Genomic_DNA"/>
</dbReference>
<dbReference type="GO" id="GO:0046052">
    <property type="term" value="P:UTP catabolic process"/>
    <property type="evidence" value="ECO:0007669"/>
    <property type="project" value="TreeGrafter"/>
</dbReference>
<dbReference type="GeneID" id="77187271"/>
<dbReference type="InterPro" id="IPR048011">
    <property type="entry name" value="NTP-PPase_MazG-like_C"/>
</dbReference>
<keyword evidence="5" id="KW-1185">Reference proteome</keyword>
<dbReference type="Gene3D" id="1.10.287.1080">
    <property type="entry name" value="MazG-like"/>
    <property type="match status" value="2"/>
</dbReference>
<evidence type="ECO:0000259" key="1">
    <source>
        <dbReference type="Pfam" id="PF03819"/>
    </source>
</evidence>
<dbReference type="KEGG" id="mboi:DQF64_00305"/>
<dbReference type="InterPro" id="IPR004518">
    <property type="entry name" value="MazG-like_dom"/>
</dbReference>
<dbReference type="GO" id="GO:0006203">
    <property type="term" value="P:dGTP catabolic process"/>
    <property type="evidence" value="ECO:0007669"/>
    <property type="project" value="TreeGrafter"/>
</dbReference>
<dbReference type="NCBIfam" id="NF007113">
    <property type="entry name" value="PRK09562.1"/>
    <property type="match status" value="1"/>
</dbReference>
<name>A0AAX3EUT6_MORBO</name>
<reference evidence="3 4" key="1">
    <citation type="journal article" date="2022" name="BMC Microbiol.">
        <title>Whole genome sequencing of Moraxella bovis strains from North America reveals two genotypes with different genetic determinants.</title>
        <authorList>
            <person name="Wynn E.L."/>
            <person name="Hille M.M."/>
            <person name="Loy J.D."/>
            <person name="Schuller G."/>
            <person name="Kuhn K.L."/>
            <person name="Dickey A.M."/>
            <person name="Bono J.L."/>
            <person name="Clawson M.L."/>
        </authorList>
    </citation>
    <scope>NUCLEOTIDE SEQUENCE [LARGE SCALE GENOMIC DNA]</scope>
    <source>
        <strain evidence="2">SAM102599</strain>
        <strain evidence="3 4">SAM57978</strain>
    </source>
</reference>
<proteinExistence type="predicted"/>
<dbReference type="CDD" id="cd11528">
    <property type="entry name" value="NTP-PPase_MazG_Nterm"/>
    <property type="match status" value="1"/>
</dbReference>